<gene>
    <name evidence="1" type="ORF">FA13DRAFT_1739197</name>
</gene>
<dbReference type="Proteomes" id="UP000298030">
    <property type="component" value="Unassembled WGS sequence"/>
</dbReference>
<reference evidence="1 2" key="1">
    <citation type="journal article" date="2019" name="Nat. Ecol. Evol.">
        <title>Megaphylogeny resolves global patterns of mushroom evolution.</title>
        <authorList>
            <person name="Varga T."/>
            <person name="Krizsan K."/>
            <person name="Foldi C."/>
            <person name="Dima B."/>
            <person name="Sanchez-Garcia M."/>
            <person name="Sanchez-Ramirez S."/>
            <person name="Szollosi G.J."/>
            <person name="Szarkandi J.G."/>
            <person name="Papp V."/>
            <person name="Albert L."/>
            <person name="Andreopoulos W."/>
            <person name="Angelini C."/>
            <person name="Antonin V."/>
            <person name="Barry K.W."/>
            <person name="Bougher N.L."/>
            <person name="Buchanan P."/>
            <person name="Buyck B."/>
            <person name="Bense V."/>
            <person name="Catcheside P."/>
            <person name="Chovatia M."/>
            <person name="Cooper J."/>
            <person name="Damon W."/>
            <person name="Desjardin D."/>
            <person name="Finy P."/>
            <person name="Geml J."/>
            <person name="Haridas S."/>
            <person name="Hughes K."/>
            <person name="Justo A."/>
            <person name="Karasinski D."/>
            <person name="Kautmanova I."/>
            <person name="Kiss B."/>
            <person name="Kocsube S."/>
            <person name="Kotiranta H."/>
            <person name="LaButti K.M."/>
            <person name="Lechner B.E."/>
            <person name="Liimatainen K."/>
            <person name="Lipzen A."/>
            <person name="Lukacs Z."/>
            <person name="Mihaltcheva S."/>
            <person name="Morgado L.N."/>
            <person name="Niskanen T."/>
            <person name="Noordeloos M.E."/>
            <person name="Ohm R.A."/>
            <person name="Ortiz-Santana B."/>
            <person name="Ovrebo C."/>
            <person name="Racz N."/>
            <person name="Riley R."/>
            <person name="Savchenko A."/>
            <person name="Shiryaev A."/>
            <person name="Soop K."/>
            <person name="Spirin V."/>
            <person name="Szebenyi C."/>
            <person name="Tomsovsky M."/>
            <person name="Tulloss R.E."/>
            <person name="Uehling J."/>
            <person name="Grigoriev I.V."/>
            <person name="Vagvolgyi C."/>
            <person name="Papp T."/>
            <person name="Martin F.M."/>
            <person name="Miettinen O."/>
            <person name="Hibbett D.S."/>
            <person name="Nagy L.G."/>
        </authorList>
    </citation>
    <scope>NUCLEOTIDE SEQUENCE [LARGE SCALE GENOMIC DNA]</scope>
    <source>
        <strain evidence="1 2">FP101781</strain>
    </source>
</reference>
<evidence type="ECO:0000313" key="1">
    <source>
        <dbReference type="EMBL" id="TEB24492.1"/>
    </source>
</evidence>
<name>A0A4Y7SRS4_COPMI</name>
<evidence type="ECO:0000313" key="2">
    <source>
        <dbReference type="Proteomes" id="UP000298030"/>
    </source>
</evidence>
<sequence length="347" mass="39373">MQTSAARSTAQYLRALEAVQLTASGMHNCRFHEFPEDISRLIFETAAGTAGRPNDYLLGRKSTSPWSLALVSKGVKRWTEALLYRRIHVSAGDRGCLLKRTVRDHPSKAPDFFTIHVKQLVFDGPTRWPTSTFREIAKACTGVRSLTDYSAGVVYRCRLLKEPCTWTRHITQLEVKVGVWRTPPLAWIQDMITDIESLTHLRVGFTETTQPPYDELAPFVQELVGIMPPSLRVLGITLFLHSPIGQDDLLEVVRDIIKVDIRIVVALWPAGSVSDEVRRVSVVRTRAFQWHMNDEFWDEAGEEVQARRKGTRKWPPEPEPAQVFDTSLIGRWRSMSMHGWGDLGGVE</sequence>
<protein>
    <submittedName>
        <fullName evidence="1">Uncharacterized protein</fullName>
    </submittedName>
</protein>
<keyword evidence="2" id="KW-1185">Reference proteome</keyword>
<dbReference type="EMBL" id="QPFP01000066">
    <property type="protein sequence ID" value="TEB24492.1"/>
    <property type="molecule type" value="Genomic_DNA"/>
</dbReference>
<organism evidence="1 2">
    <name type="scientific">Coprinellus micaceus</name>
    <name type="common">Glistening ink-cap mushroom</name>
    <name type="synonym">Coprinus micaceus</name>
    <dbReference type="NCBI Taxonomy" id="71717"/>
    <lineage>
        <taxon>Eukaryota</taxon>
        <taxon>Fungi</taxon>
        <taxon>Dikarya</taxon>
        <taxon>Basidiomycota</taxon>
        <taxon>Agaricomycotina</taxon>
        <taxon>Agaricomycetes</taxon>
        <taxon>Agaricomycetidae</taxon>
        <taxon>Agaricales</taxon>
        <taxon>Agaricineae</taxon>
        <taxon>Psathyrellaceae</taxon>
        <taxon>Coprinellus</taxon>
    </lineage>
</organism>
<comment type="caution">
    <text evidence="1">The sequence shown here is derived from an EMBL/GenBank/DDBJ whole genome shotgun (WGS) entry which is preliminary data.</text>
</comment>
<dbReference type="OrthoDB" id="3061721at2759"/>
<proteinExistence type="predicted"/>
<dbReference type="AlphaFoldDB" id="A0A4Y7SRS4"/>
<accession>A0A4Y7SRS4</accession>